<dbReference type="InterPro" id="IPR001919">
    <property type="entry name" value="CBD2"/>
</dbReference>
<dbReference type="Proteomes" id="UP000011083">
    <property type="component" value="Unassembled WGS sequence"/>
</dbReference>
<evidence type="ECO:0000256" key="1">
    <source>
        <dbReference type="SAM" id="MobiDB-lite"/>
    </source>
</evidence>
<evidence type="ECO:0000259" key="3">
    <source>
        <dbReference type="SMART" id="SM01063"/>
    </source>
</evidence>
<keyword evidence="5" id="KW-1185">Reference proteome</keyword>
<gene>
    <name evidence="4" type="ORF">ACA1_061050</name>
</gene>
<dbReference type="OrthoDB" id="20980at2759"/>
<evidence type="ECO:0000313" key="5">
    <source>
        <dbReference type="Proteomes" id="UP000011083"/>
    </source>
</evidence>
<dbReference type="SMART" id="SM01063">
    <property type="entry name" value="CBM49"/>
    <property type="match status" value="1"/>
</dbReference>
<dbReference type="AlphaFoldDB" id="L8GWP4"/>
<dbReference type="SUPFAM" id="SSF49384">
    <property type="entry name" value="Carbohydrate-binding domain"/>
    <property type="match status" value="1"/>
</dbReference>
<feature type="compositionally biased region" description="Low complexity" evidence="1">
    <location>
        <begin position="277"/>
        <end position="297"/>
    </location>
</feature>
<feature type="chain" id="PRO_5003990156" evidence="2">
    <location>
        <begin position="22"/>
        <end position="428"/>
    </location>
</feature>
<feature type="region of interest" description="Disordered" evidence="1">
    <location>
        <begin position="130"/>
        <end position="167"/>
    </location>
</feature>
<dbReference type="EMBL" id="KB007974">
    <property type="protein sequence ID" value="ELR17367.1"/>
    <property type="molecule type" value="Genomic_DNA"/>
</dbReference>
<dbReference type="GeneID" id="14918001"/>
<proteinExistence type="predicted"/>
<feature type="region of interest" description="Disordered" evidence="1">
    <location>
        <begin position="277"/>
        <end position="311"/>
    </location>
</feature>
<dbReference type="InterPro" id="IPR008965">
    <property type="entry name" value="CBM2/CBM3_carb-bd_dom_sf"/>
</dbReference>
<keyword evidence="2" id="KW-0732">Signal</keyword>
<dbReference type="Gene3D" id="2.60.40.290">
    <property type="match status" value="2"/>
</dbReference>
<dbReference type="InterPro" id="IPR012291">
    <property type="entry name" value="CBM2_carb-bd_dom_sf"/>
</dbReference>
<dbReference type="Pfam" id="PF00553">
    <property type="entry name" value="CBM_2"/>
    <property type="match status" value="1"/>
</dbReference>
<dbReference type="GO" id="GO:0005201">
    <property type="term" value="F:extracellular matrix structural constituent"/>
    <property type="evidence" value="ECO:0007669"/>
    <property type="project" value="TreeGrafter"/>
</dbReference>
<feature type="domain" description="Carbohydrate binding" evidence="3">
    <location>
        <begin position="25"/>
        <end position="110"/>
    </location>
</feature>
<sequence length="428" mass="43358">MRQSLLVAIVAAAFCFAFVAADCNVSVKQTLGSAWKQNGQDMSQWNAQITAGSENVKSVVLSITGAKITQLWELTLDEATGLYSLPAYRLQSGGLSAGQTHQFGYIWESAAQATITVSSINCGAAPSASASPAAPSASASPAAPSPSSSAAPTIVATPPPTSEGCSLTVTQTKRSAAEGGSWTTGDFGFQIYDLALANNGQRPANGARINVALVSGAQQQIYQFWNVERASADSTVFNVPTPWGSIQVGASQGAGYILRYPLSAAAQQAAPTTTLLSVTCDGSPNGSPAASPSASPAAPSPSAPVVSTPQPSPANGCSATVSIAARSAANSGSWTANGANFQIFDLVISNTGSKALTDAQLTFALPDGTTVFQWWELMSIANQASVFDVSFNYGPLQVGATQGAGIVGKSASASQATPTVTIGSLTCA</sequence>
<dbReference type="InterPro" id="IPR052879">
    <property type="entry name" value="Dd_Spore_Germination_Stalk"/>
</dbReference>
<dbReference type="InterPro" id="IPR019028">
    <property type="entry name" value="CBM_49"/>
</dbReference>
<name>L8GWP4_ACACF</name>
<evidence type="ECO:0000313" key="4">
    <source>
        <dbReference type="EMBL" id="ELR17367.1"/>
    </source>
</evidence>
<protein>
    <submittedName>
        <fullName evidence="4">Carbohydrate binding domain cbm49 protein</fullName>
    </submittedName>
</protein>
<dbReference type="GO" id="GO:0004553">
    <property type="term" value="F:hydrolase activity, hydrolyzing O-glycosyl compounds"/>
    <property type="evidence" value="ECO:0007669"/>
    <property type="project" value="InterPro"/>
</dbReference>
<dbReference type="GO" id="GO:0005975">
    <property type="term" value="P:carbohydrate metabolic process"/>
    <property type="evidence" value="ECO:0007669"/>
    <property type="project" value="InterPro"/>
</dbReference>
<feature type="compositionally biased region" description="Low complexity" evidence="1">
    <location>
        <begin position="130"/>
        <end position="156"/>
    </location>
</feature>
<dbReference type="GO" id="GO:0030198">
    <property type="term" value="P:extracellular matrix organization"/>
    <property type="evidence" value="ECO:0007669"/>
    <property type="project" value="TreeGrafter"/>
</dbReference>
<dbReference type="PANTHER" id="PTHR33239">
    <property type="entry name" value="CELLULOSE-BINDING DOMAIN-CONTAINING PROTEIN-RELATED"/>
    <property type="match status" value="1"/>
</dbReference>
<accession>L8GWP4</accession>
<dbReference type="KEGG" id="acan:ACA1_061050"/>
<dbReference type="GO" id="GO:0031012">
    <property type="term" value="C:extracellular matrix"/>
    <property type="evidence" value="ECO:0007669"/>
    <property type="project" value="TreeGrafter"/>
</dbReference>
<feature type="signal peptide" evidence="2">
    <location>
        <begin position="1"/>
        <end position="21"/>
    </location>
</feature>
<reference evidence="4 5" key="1">
    <citation type="journal article" date="2013" name="Genome Biol.">
        <title>Genome of Acanthamoeba castellanii highlights extensive lateral gene transfer and early evolution of tyrosine kinase signaling.</title>
        <authorList>
            <person name="Clarke M."/>
            <person name="Lohan A.J."/>
            <person name="Liu B."/>
            <person name="Lagkouvardos I."/>
            <person name="Roy S."/>
            <person name="Zafar N."/>
            <person name="Bertelli C."/>
            <person name="Schilde C."/>
            <person name="Kianianmomeni A."/>
            <person name="Burglin T.R."/>
            <person name="Frech C."/>
            <person name="Turcotte B."/>
            <person name="Kopec K.O."/>
            <person name="Synnott J.M."/>
            <person name="Choo C."/>
            <person name="Paponov I."/>
            <person name="Finkler A."/>
            <person name="Soon Heng Tan C."/>
            <person name="Hutchins A.P."/>
            <person name="Weinmeier T."/>
            <person name="Rattei T."/>
            <person name="Chu J.S."/>
            <person name="Gimenez G."/>
            <person name="Irimia M."/>
            <person name="Rigden D.J."/>
            <person name="Fitzpatrick D.A."/>
            <person name="Lorenzo-Morales J."/>
            <person name="Bateman A."/>
            <person name="Chiu C.H."/>
            <person name="Tang P."/>
            <person name="Hegemann P."/>
            <person name="Fromm H."/>
            <person name="Raoult D."/>
            <person name="Greub G."/>
            <person name="Miranda-Saavedra D."/>
            <person name="Chen N."/>
            <person name="Nash P."/>
            <person name="Ginger M.L."/>
            <person name="Horn M."/>
            <person name="Schaap P."/>
            <person name="Caler L."/>
            <person name="Loftus B."/>
        </authorList>
    </citation>
    <scope>NUCLEOTIDE SEQUENCE [LARGE SCALE GENOMIC DNA]</scope>
    <source>
        <strain evidence="4 5">Neff</strain>
    </source>
</reference>
<dbReference type="VEuPathDB" id="AmoebaDB:ACA1_061050"/>
<dbReference type="RefSeq" id="XP_004339380.1">
    <property type="nucleotide sequence ID" value="XM_004339332.1"/>
</dbReference>
<evidence type="ECO:0000256" key="2">
    <source>
        <dbReference type="SAM" id="SignalP"/>
    </source>
</evidence>
<dbReference type="GO" id="GO:0030247">
    <property type="term" value="F:polysaccharide binding"/>
    <property type="evidence" value="ECO:0007669"/>
    <property type="project" value="InterPro"/>
</dbReference>
<dbReference type="Pfam" id="PF09478">
    <property type="entry name" value="CBM49"/>
    <property type="match status" value="1"/>
</dbReference>
<organism evidence="4 5">
    <name type="scientific">Acanthamoeba castellanii (strain ATCC 30010 / Neff)</name>
    <dbReference type="NCBI Taxonomy" id="1257118"/>
    <lineage>
        <taxon>Eukaryota</taxon>
        <taxon>Amoebozoa</taxon>
        <taxon>Discosea</taxon>
        <taxon>Longamoebia</taxon>
        <taxon>Centramoebida</taxon>
        <taxon>Acanthamoebidae</taxon>
        <taxon>Acanthamoeba</taxon>
    </lineage>
</organism>